<comment type="caution">
    <text evidence="2">The sequence shown here is derived from an EMBL/GenBank/DDBJ whole genome shotgun (WGS) entry which is preliminary data.</text>
</comment>
<evidence type="ECO:0000256" key="1">
    <source>
        <dbReference type="SAM" id="SignalP"/>
    </source>
</evidence>
<feature type="chain" id="PRO_5040396056" evidence="1">
    <location>
        <begin position="24"/>
        <end position="370"/>
    </location>
</feature>
<protein>
    <submittedName>
        <fullName evidence="2">Alpha-related fimbriae major subunit</fullName>
    </submittedName>
</protein>
<sequence length="370" mass="41359">MNVNYKKLIMGLLLLAQLPAANANSGSTIDYTGVTYSTSCSVNLLDDNSVEVSFVVQQPNLTFAPIFQRDMAKLLKIPQQDAQHIIFNPNSARLSLYFYRADGMRDSSIQLSNIKNLLFNGIAPDLLNSKENTQKIQFNSQSLIYSDNPPTAKVSFNVPAHTLTNISIAATVGGELKYKDQSHSFLSSQGVSFSPDGKLCRSFYPQADIAPEALKIDPEFRMDSAVWELAPLDLDELLDKTANNRGLPALFNPSKNNRFCLHYRSIATRNTQYMISANNDNKLAPNNQHFQLKEAEGNSFINYKVELRSNENAGTDFELPKDKKYIQLKSDDNQVMSDMCWEPNITLFSTDTTDKGSYSDTLNFTITPLA</sequence>
<gene>
    <name evidence="2" type="ORF">ERS137939_04334</name>
    <name evidence="3" type="ORF">RSF11_002448</name>
</gene>
<accession>A0A9P1PZM0</accession>
<dbReference type="AlphaFoldDB" id="A0A9P1PZM0"/>
<feature type="signal peptide" evidence="1">
    <location>
        <begin position="1"/>
        <end position="23"/>
    </location>
</feature>
<evidence type="ECO:0000313" key="2">
    <source>
        <dbReference type="EMBL" id="CNG56136.1"/>
    </source>
</evidence>
<reference evidence="3" key="2">
    <citation type="submission" date="2023-02" db="EMBL/GenBank/DDBJ databases">
        <authorList>
            <person name="Ashton P.M."/>
            <person name="Dallman T."/>
            <person name="Nair S."/>
            <person name="De Pinna E."/>
            <person name="Peters T."/>
            <person name="Grant K."/>
        </authorList>
    </citation>
    <scope>NUCLEOTIDE SEQUENCE</scope>
    <source>
        <strain evidence="3">01103883</strain>
    </source>
</reference>
<evidence type="ECO:0000313" key="4">
    <source>
        <dbReference type="Proteomes" id="UP000041356"/>
    </source>
</evidence>
<dbReference type="EMBL" id="CPZF01000017">
    <property type="protein sequence ID" value="CNG56136.1"/>
    <property type="molecule type" value="Genomic_DNA"/>
</dbReference>
<dbReference type="KEGG" id="yef:FORC2_3868"/>
<dbReference type="RefSeq" id="WP_046050029.1">
    <property type="nucleotide sequence ID" value="NZ_CAKODN010000011.1"/>
</dbReference>
<dbReference type="Proteomes" id="UP000041356">
    <property type="component" value="Unassembled WGS sequence"/>
</dbReference>
<dbReference type="EMBL" id="ABNAVX010000012">
    <property type="protein sequence ID" value="ELI8102743.1"/>
    <property type="molecule type" value="Genomic_DNA"/>
</dbReference>
<dbReference type="Proteomes" id="UP001182355">
    <property type="component" value="Unassembled WGS sequence"/>
</dbReference>
<reference evidence="2 4" key="1">
    <citation type="submission" date="2015-03" db="EMBL/GenBank/DDBJ databases">
        <authorList>
            <consortium name="Pathogen Informatics"/>
            <person name="Murphy D."/>
        </authorList>
    </citation>
    <scope>NUCLEOTIDE SEQUENCE [LARGE SCALE GENOMIC DNA]</scope>
    <source>
        <strain evidence="2 4">IP27818</strain>
    </source>
</reference>
<evidence type="ECO:0000313" key="3">
    <source>
        <dbReference type="EMBL" id="ELI8102743.1"/>
    </source>
</evidence>
<name>A0A9P1PZM0_YEREN</name>
<organism evidence="2 4">
    <name type="scientific">Yersinia enterocolitica</name>
    <dbReference type="NCBI Taxonomy" id="630"/>
    <lineage>
        <taxon>Bacteria</taxon>
        <taxon>Pseudomonadati</taxon>
        <taxon>Pseudomonadota</taxon>
        <taxon>Gammaproteobacteria</taxon>
        <taxon>Enterobacterales</taxon>
        <taxon>Yersiniaceae</taxon>
        <taxon>Yersinia</taxon>
    </lineage>
</organism>
<proteinExistence type="predicted"/>
<keyword evidence="1" id="KW-0732">Signal</keyword>